<keyword evidence="2" id="KW-1185">Reference proteome</keyword>
<organism evidence="1 2">
    <name type="scientific">Tanacetum coccineum</name>
    <dbReference type="NCBI Taxonomy" id="301880"/>
    <lineage>
        <taxon>Eukaryota</taxon>
        <taxon>Viridiplantae</taxon>
        <taxon>Streptophyta</taxon>
        <taxon>Embryophyta</taxon>
        <taxon>Tracheophyta</taxon>
        <taxon>Spermatophyta</taxon>
        <taxon>Magnoliopsida</taxon>
        <taxon>eudicotyledons</taxon>
        <taxon>Gunneridae</taxon>
        <taxon>Pentapetalae</taxon>
        <taxon>asterids</taxon>
        <taxon>campanulids</taxon>
        <taxon>Asterales</taxon>
        <taxon>Asteraceae</taxon>
        <taxon>Asteroideae</taxon>
        <taxon>Anthemideae</taxon>
        <taxon>Anthemidinae</taxon>
        <taxon>Tanacetum</taxon>
    </lineage>
</organism>
<reference evidence="1" key="2">
    <citation type="submission" date="2022-01" db="EMBL/GenBank/DDBJ databases">
        <authorList>
            <person name="Yamashiro T."/>
            <person name="Shiraishi A."/>
            <person name="Satake H."/>
            <person name="Nakayama K."/>
        </authorList>
    </citation>
    <scope>NUCLEOTIDE SEQUENCE</scope>
</reference>
<evidence type="ECO:0000313" key="1">
    <source>
        <dbReference type="EMBL" id="GJT64160.1"/>
    </source>
</evidence>
<comment type="caution">
    <text evidence="1">The sequence shown here is derived from an EMBL/GenBank/DDBJ whole genome shotgun (WGS) entry which is preliminary data.</text>
</comment>
<dbReference type="Proteomes" id="UP001151760">
    <property type="component" value="Unassembled WGS sequence"/>
</dbReference>
<sequence length="79" mass="8869">MVKWWFRLAAEPRGVVAVDGCRGEVVVEMVMLVASWSGVEMVVVTRMAVEVAAVVGGDDDVVVRWEMEETRWLWWCGVG</sequence>
<gene>
    <name evidence="1" type="ORF">Tco_1015640</name>
</gene>
<protein>
    <submittedName>
        <fullName evidence="1">Uncharacterized protein</fullName>
    </submittedName>
</protein>
<evidence type="ECO:0000313" key="2">
    <source>
        <dbReference type="Proteomes" id="UP001151760"/>
    </source>
</evidence>
<reference evidence="1" key="1">
    <citation type="journal article" date="2022" name="Int. J. Mol. Sci.">
        <title>Draft Genome of Tanacetum Coccineum: Genomic Comparison of Closely Related Tanacetum-Family Plants.</title>
        <authorList>
            <person name="Yamashiro T."/>
            <person name="Shiraishi A."/>
            <person name="Nakayama K."/>
            <person name="Satake H."/>
        </authorList>
    </citation>
    <scope>NUCLEOTIDE SEQUENCE</scope>
</reference>
<dbReference type="EMBL" id="BQNB010017520">
    <property type="protein sequence ID" value="GJT64160.1"/>
    <property type="molecule type" value="Genomic_DNA"/>
</dbReference>
<proteinExistence type="predicted"/>
<name>A0ABQ5FLD2_9ASTR</name>
<accession>A0ABQ5FLD2</accession>